<gene>
    <name evidence="2" type="ORF">ABB37_03426</name>
</gene>
<comment type="caution">
    <text evidence="2">The sequence shown here is derived from an EMBL/GenBank/DDBJ whole genome shotgun (WGS) entry which is preliminary data.</text>
</comment>
<feature type="compositionally biased region" description="Pro residues" evidence="1">
    <location>
        <begin position="1029"/>
        <end position="1039"/>
    </location>
</feature>
<feature type="compositionally biased region" description="Pro residues" evidence="1">
    <location>
        <begin position="1290"/>
        <end position="1303"/>
    </location>
</feature>
<dbReference type="RefSeq" id="XP_015660775.1">
    <property type="nucleotide sequence ID" value="XM_015800768.1"/>
</dbReference>
<sequence>MHRTRSGFLIAFSQRRLGSRWWLSPALSPTTSAVPSASVTLSREGGDVLPDAVVDAWLRWRRQQGSGGAAYSSVALSRSVADVLSRIPISELGEAHGTITEETDSEVAEDNCKRSPVTSAAASVGALVDSLHLATWGGKHVPCPSTPTEVVFAQLRIFAPLFLQLDAATEHLAVLAAYCDEAMEGNAEKGSTAASLYMQRVLRQVRVSWQPWVTSAQRERLLAGVTSFTASHYGPGSFQKGMETQRRPSSATSTCDGVGSSNGVPNGFFVSLQKTHETDQERSWRILLESVPTFYVSADLVREDVLRRYPSDGARLWHLWTRTASTAAERAAAVAVDGHPVSPSNGAQTDFGDSSTDAPCLEVTADGRAVRVPSKEVCLQFGCPARLIFSTQPGTCAMPRERYSLVQNVRYGPQLMHYASWLLATTVPTAAANLSDIRRVFDVQRCRKEGDEQPEASTAEAVVQQSSDISPPFSVCRTFFPCMEVLLDHPDLAFALQIHDPARDLVCAGLPPPSPRPGVRRHDSTDNSLHVQLHPAFAHELRGAADVVLNVLRQAQRACNAAAVCVTAAASHLVPASVAVHVRSSPTDVVPPSLASFLRCKISAGASDVAAATAEEEEKRHFRGNVVCVSCVDRSAGTPLSTSSAGQELLLAFACVSTRVDVVVITAPCVSALLTRLSAAGQTSQADASSAFSSPEEQTEEAPCGVDALARLLCHDSVAKVVPSRFYGNARRGGLARLFGVLQDSVITLCPLQHVACYAGIPMGELMAKDDEEGDLLLAATVNQRHDVRIEVTPDQITHEVVGEAERDSIMKAVHDAASLAVAALLLCRDRHREQQLHCPRVTPPHAHSLLRGTESHLSLTDLLRRWAGSTRAMHDHSVAVRLSRYTRWLSGLTSTLGGSCWEIDLAQSTRQSGESLSPAAARALLRELIATYGPEPLPPIHWRSTLLSDTDASRCAEVNGLETGTPVLAAAAATPDSSITTEDVLLPAKDIDTPQLTECDEHLSFDATLYDALLRDAAEVTQSAGASPWPPPPPPPPSAADAGVLAVATEIETSSSEKGQQSAAPISVSPPAQATTADTGASASHEQDTLQFYLTTVLGSDAAAAAASVTQRTPATSAPRERVEHSNQPAMVMTAPAAGPTAAPSPPATPIDIADRTKLPLGFLFGPRKSFPSPDKNTAAVAGGRSGFIPMQQQTPLQGASWPSNLPQERPRLQPGRQLCCNERYNAPPTAPLRGLTSSFYLPTVSSAPPMRSSATNVARFDPFAPWSAGAGGNTNEAVSASASADSAFPPPPLPPPPPPMPAATASVASTPTAPSGCATDLTADFLGRVSDAERLRLASLIVDILRGSPSPPSAPPR</sequence>
<dbReference type="OrthoDB" id="264898at2759"/>
<feature type="compositionally biased region" description="Low complexity" evidence="1">
    <location>
        <begin position="1304"/>
        <end position="1316"/>
    </location>
</feature>
<protein>
    <submittedName>
        <fullName evidence="2">Uncharacterized protein</fullName>
    </submittedName>
</protein>
<dbReference type="Proteomes" id="UP000037923">
    <property type="component" value="Unassembled WGS sequence"/>
</dbReference>
<dbReference type="VEuPathDB" id="TriTrypDB:LpyrH10_05_2860"/>
<reference evidence="2 3" key="1">
    <citation type="submission" date="2015-07" db="EMBL/GenBank/DDBJ databases">
        <title>High-quality genome of monoxenous trypanosomatid Leptomonas pyrrhocoris.</title>
        <authorList>
            <person name="Flegontov P."/>
            <person name="Butenko A."/>
            <person name="Firsov S."/>
            <person name="Vlcek C."/>
            <person name="Logacheva M.D."/>
            <person name="Field M."/>
            <person name="Filatov D."/>
            <person name="Flegontova O."/>
            <person name="Gerasimov E."/>
            <person name="Jackson A.P."/>
            <person name="Kelly S."/>
            <person name="Opperdoes F."/>
            <person name="O'Reilly A."/>
            <person name="Votypka J."/>
            <person name="Yurchenko V."/>
            <person name="Lukes J."/>
        </authorList>
    </citation>
    <scope>NUCLEOTIDE SEQUENCE [LARGE SCALE GENOMIC DNA]</scope>
    <source>
        <strain evidence="2">H10</strain>
    </source>
</reference>
<accession>A0A0M9G557</accession>
<feature type="compositionally biased region" description="Polar residues" evidence="1">
    <location>
        <begin position="247"/>
        <end position="259"/>
    </location>
</feature>
<feature type="compositionally biased region" description="Polar residues" evidence="1">
    <location>
        <begin position="1052"/>
        <end position="1084"/>
    </location>
</feature>
<feature type="compositionally biased region" description="Low complexity" evidence="1">
    <location>
        <begin position="1279"/>
        <end position="1289"/>
    </location>
</feature>
<dbReference type="InterPro" id="IPR051425">
    <property type="entry name" value="Formin_Homology"/>
</dbReference>
<keyword evidence="3" id="KW-1185">Reference proteome</keyword>
<evidence type="ECO:0000313" key="2">
    <source>
        <dbReference type="EMBL" id="KPA82336.1"/>
    </source>
</evidence>
<feature type="region of interest" description="Disordered" evidence="1">
    <location>
        <begin position="236"/>
        <end position="259"/>
    </location>
</feature>
<evidence type="ECO:0000313" key="3">
    <source>
        <dbReference type="Proteomes" id="UP000037923"/>
    </source>
</evidence>
<organism evidence="2 3">
    <name type="scientific">Leptomonas pyrrhocoris</name>
    <name type="common">Firebug parasite</name>
    <dbReference type="NCBI Taxonomy" id="157538"/>
    <lineage>
        <taxon>Eukaryota</taxon>
        <taxon>Discoba</taxon>
        <taxon>Euglenozoa</taxon>
        <taxon>Kinetoplastea</taxon>
        <taxon>Metakinetoplastina</taxon>
        <taxon>Trypanosomatida</taxon>
        <taxon>Trypanosomatidae</taxon>
        <taxon>Leishmaniinae</taxon>
        <taxon>Leptomonas</taxon>
    </lineage>
</organism>
<proteinExistence type="predicted"/>
<name>A0A0M9G557_LEPPY</name>
<evidence type="ECO:0000256" key="1">
    <source>
        <dbReference type="SAM" id="MobiDB-lite"/>
    </source>
</evidence>
<dbReference type="OMA" id="RVSWQPW"/>
<dbReference type="EMBL" id="LGTL01000005">
    <property type="protein sequence ID" value="KPA82336.1"/>
    <property type="molecule type" value="Genomic_DNA"/>
</dbReference>
<dbReference type="PANTHER" id="PTHR45725:SF18">
    <property type="entry name" value="ORC1-LIKE AAA ATPASE DOMAIN-CONTAINING PROTEIN"/>
    <property type="match status" value="1"/>
</dbReference>
<dbReference type="GeneID" id="26903717"/>
<feature type="region of interest" description="Disordered" evidence="1">
    <location>
        <begin position="1276"/>
        <end position="1316"/>
    </location>
</feature>
<feature type="region of interest" description="Disordered" evidence="1">
    <location>
        <begin position="1022"/>
        <end position="1084"/>
    </location>
</feature>
<dbReference type="PANTHER" id="PTHR45725">
    <property type="entry name" value="FORMIN HOMOLOGY 2 FAMILY MEMBER"/>
    <property type="match status" value="1"/>
</dbReference>
<feature type="region of interest" description="Disordered" evidence="1">
    <location>
        <begin position="1109"/>
        <end position="1128"/>
    </location>
</feature>